<name>A0A927N6I8_9ACTN</name>
<comment type="caution">
    <text evidence="1">The sequence shown here is derived from an EMBL/GenBank/DDBJ whole genome shotgun (WGS) entry which is preliminary data.</text>
</comment>
<protein>
    <recommendedName>
        <fullName evidence="3">DUF1579 domain-containing protein</fullName>
    </recommendedName>
</protein>
<proteinExistence type="predicted"/>
<evidence type="ECO:0000313" key="2">
    <source>
        <dbReference type="Proteomes" id="UP000638648"/>
    </source>
</evidence>
<sequence length="164" mass="17544">MTSTTHTDRAAHASHAAHAAAAGPDLAPLGIFIGKWINEGHVIGPDGRPDERILTSDVYEWVPGGSFLLHTAYGRIGDTPGGGVEIIGYDASAQCFRSHFFSGAGEVSTHALVLREGTWTWQGEHTRCTAVFSDDGLVQTAHHEASEDGHRWVPAMEVTLTRCG</sequence>
<dbReference type="AlphaFoldDB" id="A0A927N6I8"/>
<keyword evidence="2" id="KW-1185">Reference proteome</keyword>
<dbReference type="Pfam" id="PF07617">
    <property type="entry name" value="DUF1579"/>
    <property type="match status" value="1"/>
</dbReference>
<dbReference type="RefSeq" id="WP_192755992.1">
    <property type="nucleotide sequence ID" value="NZ_BAABJL010000128.1"/>
</dbReference>
<reference evidence="1" key="1">
    <citation type="submission" date="2020-10" db="EMBL/GenBank/DDBJ databases">
        <title>Sequencing the genomes of 1000 actinobacteria strains.</title>
        <authorList>
            <person name="Klenk H.-P."/>
        </authorList>
    </citation>
    <scope>NUCLEOTIDE SEQUENCE</scope>
    <source>
        <strain evidence="1">DSM 45354</strain>
    </source>
</reference>
<dbReference type="EMBL" id="JADBEM010000001">
    <property type="protein sequence ID" value="MBE1613064.1"/>
    <property type="molecule type" value="Genomic_DNA"/>
</dbReference>
<evidence type="ECO:0008006" key="3">
    <source>
        <dbReference type="Google" id="ProtNLM"/>
    </source>
</evidence>
<accession>A0A927N6I8</accession>
<organism evidence="1 2">
    <name type="scientific">Actinopolymorpha pittospori</name>
    <dbReference type="NCBI Taxonomy" id="648752"/>
    <lineage>
        <taxon>Bacteria</taxon>
        <taxon>Bacillati</taxon>
        <taxon>Actinomycetota</taxon>
        <taxon>Actinomycetes</taxon>
        <taxon>Propionibacteriales</taxon>
        <taxon>Actinopolymorphaceae</taxon>
        <taxon>Actinopolymorpha</taxon>
    </lineage>
</organism>
<gene>
    <name evidence="1" type="ORF">HEB94_009912</name>
</gene>
<dbReference type="Proteomes" id="UP000638648">
    <property type="component" value="Unassembled WGS sequence"/>
</dbReference>
<dbReference type="InterPro" id="IPR011473">
    <property type="entry name" value="DUF1579"/>
</dbReference>
<evidence type="ECO:0000313" key="1">
    <source>
        <dbReference type="EMBL" id="MBE1613064.1"/>
    </source>
</evidence>